<feature type="signal peptide" evidence="1">
    <location>
        <begin position="1"/>
        <end position="23"/>
    </location>
</feature>
<dbReference type="InterPro" id="IPR005201">
    <property type="entry name" value="TIM_ENGase"/>
</dbReference>
<dbReference type="InterPro" id="IPR032979">
    <property type="entry name" value="ENGase"/>
</dbReference>
<proteinExistence type="predicted"/>
<dbReference type="Gene3D" id="2.60.120.260">
    <property type="entry name" value="Galactose-binding domain-like"/>
    <property type="match status" value="1"/>
</dbReference>
<name>E7RRQ9_9BACT</name>
<organism evidence="3 4">
    <name type="scientific">Hoylesella oralis ATCC 33269</name>
    <dbReference type="NCBI Taxonomy" id="873533"/>
    <lineage>
        <taxon>Bacteria</taxon>
        <taxon>Pseudomonadati</taxon>
        <taxon>Bacteroidota</taxon>
        <taxon>Bacteroidia</taxon>
        <taxon>Bacteroidales</taxon>
        <taxon>Prevotellaceae</taxon>
        <taxon>Hoylesella</taxon>
    </lineage>
</organism>
<dbReference type="RefSeq" id="WP_004370042.1">
    <property type="nucleotide sequence ID" value="NZ_GL833119.1"/>
</dbReference>
<dbReference type="InterPro" id="IPR026444">
    <property type="entry name" value="Secre_tail"/>
</dbReference>
<dbReference type="Pfam" id="PF03644">
    <property type="entry name" value="Glyco_hydro_85"/>
    <property type="match status" value="1"/>
</dbReference>
<evidence type="ECO:0000256" key="1">
    <source>
        <dbReference type="SAM" id="SignalP"/>
    </source>
</evidence>
<gene>
    <name evidence="3" type="ORF">HMPREF0663_11860</name>
</gene>
<feature type="domain" description="Cytosolic endo-beta-N-acetylglucosaminidase TIM barrel" evidence="2">
    <location>
        <begin position="124"/>
        <end position="431"/>
    </location>
</feature>
<evidence type="ECO:0000313" key="3">
    <source>
        <dbReference type="EMBL" id="EFZ36947.1"/>
    </source>
</evidence>
<dbReference type="AlphaFoldDB" id="E7RRQ9"/>
<dbReference type="Gene3D" id="3.20.20.80">
    <property type="entry name" value="Glycosidases"/>
    <property type="match status" value="1"/>
</dbReference>
<evidence type="ECO:0000313" key="4">
    <source>
        <dbReference type="Proteomes" id="UP000005580"/>
    </source>
</evidence>
<comment type="caution">
    <text evidence="3">The sequence shown here is derived from an EMBL/GenBank/DDBJ whole genome shotgun (WGS) entry which is preliminary data.</text>
</comment>
<sequence>MKRKFTLMVFVLTYLMGMPPCKGQTLNTVPSASKDVYDFKSFADTQLLDHFAELVKKGRKYPTNEELKSWGIYEELEFVRSHVRKRNIMSRTDRLVSDTHAERDLLMNIPCGSGKTYGGYPSHDFMSDNFSMWNYTNLFGAWNHGLFQAPGSWADAAHKNGTDMLSGMKFFDTTGGRQEGSGNWKNFITQKENGNFKYAQALINLLRFLGLDGINYNWEATGFNDTEVIKFHQELYKIAKQEKFDNFHIMLYTSRNALTRWDNEALWGKNGIRTTELMLNYSSSDFTPSMSTSVQMAEQLLGTSKGLYAGVWIVSMNRSWDRLNADENARKCGVCLWGEHSESRFWSYNTGGDPNERMSNYQMLLECAFSGGNRNPLTRPSISNSGNDWEWSGTTPPLSKFAGLATWIPERSAIEGKLPFSTYFNLGNGDRYSYKGKKTAGPWYNMANQDIVPTYRWLVVQSGTNTVSNAIQPELTNRDAYTGGACLQLNGFSTATSTDIVLYKTSLKGTQGDIYANVAIKSGKDGTNPSNLYLIVRIGNSTWKEYPVGNTTDKNWTEKRIKLDGISATDAIERIGLRVKDCNENYRLLVGKLEINDGVKATPSNIKDLTIQVKEETKTSLSVKASWGIDAQGANGLQGGLVYNDEGNIDHFEILYKNGENGRVSEVARTTQWAAYVGNIQLPKESDEPYIGVRSVSTDLKTYSPVVWTKIDRANQSDLPVAKDNPYGTVELDMVANGAEVAQKIRYITDFKTEGAEQDIIYHAEQPTGGANYVDATDKVIKVKQGQTVTVKFKGYEAKDNVDGSHDDLRYCMGKGWLDLDGDHLFNPADLTADPNHGECLFHLGKVRAGSPEQVQELVSHSFTVPQNARKGMSRLRIVFSDAWFAGSLVPIGKFNKGFAIDFGVEIVGDNAERPVPADTHDQGEAAEPEGLTTTGITEVAGAASALQVTNEALNFNNVEKAWIFSVDGRLVEYLTSPQSYRTNKLAKGVYLVKMQNKNVIRSQKITVQ</sequence>
<dbReference type="GO" id="GO:0033925">
    <property type="term" value="F:mannosyl-glycoprotein endo-beta-N-acetylglucosaminidase activity"/>
    <property type="evidence" value="ECO:0007669"/>
    <property type="project" value="InterPro"/>
</dbReference>
<dbReference type="NCBIfam" id="TIGR04183">
    <property type="entry name" value="Por_Secre_tail"/>
    <property type="match status" value="1"/>
</dbReference>
<dbReference type="eggNOG" id="COG4724">
    <property type="taxonomic scope" value="Bacteria"/>
</dbReference>
<keyword evidence="1" id="KW-0732">Signal</keyword>
<dbReference type="EMBL" id="AEPE02000005">
    <property type="protein sequence ID" value="EFZ36947.1"/>
    <property type="molecule type" value="Genomic_DNA"/>
</dbReference>
<protein>
    <submittedName>
        <fullName evidence="3">Glycosyl hydrolase family 85</fullName>
    </submittedName>
</protein>
<keyword evidence="3" id="KW-0378">Hydrolase</keyword>
<evidence type="ECO:0000259" key="2">
    <source>
        <dbReference type="Pfam" id="PF03644"/>
    </source>
</evidence>
<dbReference type="STRING" id="28134.SAMN05444288_1494"/>
<dbReference type="PANTHER" id="PTHR13246">
    <property type="entry name" value="ENDO BETA N-ACETYLGLUCOSAMINIDASE"/>
    <property type="match status" value="1"/>
</dbReference>
<dbReference type="HOGENOM" id="CLU_298579_0_0_10"/>
<dbReference type="Proteomes" id="UP000005580">
    <property type="component" value="Unassembled WGS sequence"/>
</dbReference>
<reference evidence="3" key="1">
    <citation type="submission" date="2011-01" db="EMBL/GenBank/DDBJ databases">
        <authorList>
            <person name="Muzny D."/>
            <person name="Qin X."/>
            <person name="Buhay C."/>
            <person name="Dugan-Rocha S."/>
            <person name="Ding Y."/>
            <person name="Chen G."/>
            <person name="Hawes A."/>
            <person name="Holder M."/>
            <person name="Jhangiani S."/>
            <person name="Johnson A."/>
            <person name="Khan Z."/>
            <person name="Li Z."/>
            <person name="Liu W."/>
            <person name="Liu X."/>
            <person name="Perez L."/>
            <person name="Shen H."/>
            <person name="Wang Q."/>
            <person name="Watt J."/>
            <person name="Xi L."/>
            <person name="Xin Y."/>
            <person name="Zhou J."/>
            <person name="Deng J."/>
            <person name="Jiang H."/>
            <person name="Liu Y."/>
            <person name="Qu J."/>
            <person name="Song X.-Z."/>
            <person name="Zhang L."/>
            <person name="Villasana D."/>
            <person name="Johnson A."/>
            <person name="Liu J."/>
            <person name="Liyanage D."/>
            <person name="Lorensuhewa L."/>
            <person name="Robinson T."/>
            <person name="Song A."/>
            <person name="Song B.-B."/>
            <person name="Dinh H."/>
            <person name="Thornton R."/>
            <person name="Coyle M."/>
            <person name="Francisco L."/>
            <person name="Jackson L."/>
            <person name="Javaid M."/>
            <person name="Korchina V."/>
            <person name="Kovar C."/>
            <person name="Mata R."/>
            <person name="Mathew T."/>
            <person name="Ngo R."/>
            <person name="Nguyen L."/>
            <person name="Nguyen N."/>
            <person name="Okwuonu G."/>
            <person name="Ongeri F."/>
            <person name="Pham C."/>
            <person name="Simmons D."/>
            <person name="Wilczek-Boney K."/>
            <person name="Hale W."/>
            <person name="Jakkamsetti A."/>
            <person name="Pham P."/>
            <person name="Ruth R."/>
            <person name="San Lucas F."/>
            <person name="Warren J."/>
            <person name="Zhang J."/>
            <person name="Zhao Z."/>
            <person name="Zhou C."/>
            <person name="Zhu D."/>
            <person name="Lee S."/>
            <person name="Bess C."/>
            <person name="Blankenburg K."/>
            <person name="Forbes L."/>
            <person name="Fu Q."/>
            <person name="Gubbala S."/>
            <person name="Hirani K."/>
            <person name="Jayaseelan J.C."/>
            <person name="Lara F."/>
            <person name="Munidasa M."/>
            <person name="Palculict T."/>
            <person name="Patil S."/>
            <person name="Pu L.-L."/>
            <person name="Saada N."/>
            <person name="Tang L."/>
            <person name="Weissenberger G."/>
            <person name="Zhu Y."/>
            <person name="Hemphill L."/>
            <person name="Shang Y."/>
            <person name="Youmans B."/>
            <person name="Ayvaz T."/>
            <person name="Ross M."/>
            <person name="Santibanez J."/>
            <person name="Aqrawi P."/>
            <person name="Gross S."/>
            <person name="Joshi V."/>
            <person name="Fowler G."/>
            <person name="Nazareth L."/>
            <person name="Reid J."/>
            <person name="Worley K."/>
            <person name="Petrosino J."/>
            <person name="Highlander S."/>
            <person name="Gibbs R."/>
        </authorList>
    </citation>
    <scope>NUCLEOTIDE SEQUENCE [LARGE SCALE GENOMIC DNA]</scope>
    <source>
        <strain evidence="3">ATCC 33269</strain>
    </source>
</reference>
<accession>E7RRQ9</accession>
<dbReference type="PANTHER" id="PTHR13246:SF1">
    <property type="entry name" value="CYTOSOLIC ENDO-BETA-N-ACETYLGLUCOSAMINIDASE"/>
    <property type="match status" value="1"/>
</dbReference>
<dbReference type="GO" id="GO:0005829">
    <property type="term" value="C:cytosol"/>
    <property type="evidence" value="ECO:0007669"/>
    <property type="project" value="UniProtKB-SubCell"/>
</dbReference>
<feature type="chain" id="PRO_5003224188" evidence="1">
    <location>
        <begin position="24"/>
        <end position="1009"/>
    </location>
</feature>
<keyword evidence="4" id="KW-1185">Reference proteome</keyword>